<evidence type="ECO:0000256" key="2">
    <source>
        <dbReference type="ARBA" id="ARBA00006671"/>
    </source>
</evidence>
<comment type="similarity">
    <text evidence="2">Belongs to the fimbrial protein family.</text>
</comment>
<keyword evidence="3 5" id="KW-0732">Signal</keyword>
<dbReference type="Pfam" id="PF00419">
    <property type="entry name" value="Fimbrial"/>
    <property type="match status" value="1"/>
</dbReference>
<dbReference type="Proteomes" id="UP000254848">
    <property type="component" value="Unassembled WGS sequence"/>
</dbReference>
<evidence type="ECO:0000259" key="6">
    <source>
        <dbReference type="Pfam" id="PF00419"/>
    </source>
</evidence>
<dbReference type="AlphaFoldDB" id="A0A370QPQ7"/>
<feature type="domain" description="Fimbrial-type adhesion" evidence="6">
    <location>
        <begin position="34"/>
        <end position="180"/>
    </location>
</feature>
<feature type="chain" id="PRO_5016588627" evidence="5">
    <location>
        <begin position="24"/>
        <end position="181"/>
    </location>
</feature>
<name>A0A370QPQ7_9GAMM</name>
<dbReference type="SUPFAM" id="SSF49401">
    <property type="entry name" value="Bacterial adhesins"/>
    <property type="match status" value="1"/>
</dbReference>
<keyword evidence="4" id="KW-0281">Fimbrium</keyword>
<dbReference type="InterPro" id="IPR050263">
    <property type="entry name" value="Bact_Fimbrial_Adh_Pro"/>
</dbReference>
<evidence type="ECO:0000256" key="5">
    <source>
        <dbReference type="SAM" id="SignalP"/>
    </source>
</evidence>
<dbReference type="GO" id="GO:0009289">
    <property type="term" value="C:pilus"/>
    <property type="evidence" value="ECO:0007669"/>
    <property type="project" value="UniProtKB-SubCell"/>
</dbReference>
<comment type="subcellular location">
    <subcellularLocation>
        <location evidence="1">Fimbrium</location>
    </subcellularLocation>
</comment>
<gene>
    <name evidence="7" type="ORF">C8D90_106196</name>
</gene>
<feature type="signal peptide" evidence="5">
    <location>
        <begin position="1"/>
        <end position="23"/>
    </location>
</feature>
<evidence type="ECO:0000256" key="3">
    <source>
        <dbReference type="ARBA" id="ARBA00022729"/>
    </source>
</evidence>
<comment type="caution">
    <text evidence="7">The sequence shown here is derived from an EMBL/GenBank/DDBJ whole genome shotgun (WGS) entry which is preliminary data.</text>
</comment>
<reference evidence="7 8" key="1">
    <citation type="submission" date="2018-07" db="EMBL/GenBank/DDBJ databases">
        <title>Genomic Encyclopedia of Type Strains, Phase IV (KMG-IV): sequencing the most valuable type-strain genomes for metagenomic binning, comparative biology and taxonomic classification.</title>
        <authorList>
            <person name="Goeker M."/>
        </authorList>
    </citation>
    <scope>NUCLEOTIDE SEQUENCE [LARGE SCALE GENOMIC DNA]</scope>
    <source>
        <strain evidence="7 8">DSM 103736</strain>
    </source>
</reference>
<accession>A0A370QPQ7</accession>
<evidence type="ECO:0000256" key="4">
    <source>
        <dbReference type="ARBA" id="ARBA00023263"/>
    </source>
</evidence>
<dbReference type="EMBL" id="QRAP01000006">
    <property type="protein sequence ID" value="RDK89990.1"/>
    <property type="molecule type" value="Genomic_DNA"/>
</dbReference>
<sequence length="181" mass="18092">MKMKHVSTVLALVFSSAVTSAIAAPVTVEAGTVNFTGSVVDTACAVDTASTNLNVNMGQVRLAALGTTAGTQAPSRTDFQIKLVDCDVSTIQNAQITFNGVTSQGDPSVLEAGVGAGKATGVGVQIFDHTGSALPVGTASTAVQLNAGDNTLHFQSGFISTSTSPTAGDASASSTFTITYS</sequence>
<dbReference type="Gene3D" id="2.60.40.1090">
    <property type="entry name" value="Fimbrial-type adhesion domain"/>
    <property type="match status" value="1"/>
</dbReference>
<dbReference type="InterPro" id="IPR008966">
    <property type="entry name" value="Adhesion_dom_sf"/>
</dbReference>
<dbReference type="PANTHER" id="PTHR33420">
    <property type="entry name" value="FIMBRIAL SUBUNIT ELFA-RELATED"/>
    <property type="match status" value="1"/>
</dbReference>
<dbReference type="GO" id="GO:0043709">
    <property type="term" value="P:cell adhesion involved in single-species biofilm formation"/>
    <property type="evidence" value="ECO:0007669"/>
    <property type="project" value="TreeGrafter"/>
</dbReference>
<protein>
    <submittedName>
        <fullName evidence="7">Major type 1 subunit fimbrin (Pilin)</fullName>
    </submittedName>
</protein>
<dbReference type="InterPro" id="IPR000259">
    <property type="entry name" value="Adhesion_dom_fimbrial"/>
</dbReference>
<organism evidence="7 8">
    <name type="scientific">Enterobacillus tribolii</name>
    <dbReference type="NCBI Taxonomy" id="1487935"/>
    <lineage>
        <taxon>Bacteria</taxon>
        <taxon>Pseudomonadati</taxon>
        <taxon>Pseudomonadota</taxon>
        <taxon>Gammaproteobacteria</taxon>
        <taxon>Enterobacterales</taxon>
        <taxon>Hafniaceae</taxon>
        <taxon>Enterobacillus</taxon>
    </lineage>
</organism>
<keyword evidence="8" id="KW-1185">Reference proteome</keyword>
<evidence type="ECO:0000313" key="7">
    <source>
        <dbReference type="EMBL" id="RDK89990.1"/>
    </source>
</evidence>
<dbReference type="InterPro" id="IPR036937">
    <property type="entry name" value="Adhesion_dom_fimbrial_sf"/>
</dbReference>
<dbReference type="RefSeq" id="WP_230473021.1">
    <property type="nucleotide sequence ID" value="NZ_QRAP01000006.1"/>
</dbReference>
<proteinExistence type="inferred from homology"/>
<dbReference type="PANTHER" id="PTHR33420:SF12">
    <property type="entry name" value="FIMBRIN-LIKE PROTEIN FIMI-RELATED"/>
    <property type="match status" value="1"/>
</dbReference>
<evidence type="ECO:0000256" key="1">
    <source>
        <dbReference type="ARBA" id="ARBA00004561"/>
    </source>
</evidence>
<evidence type="ECO:0000313" key="8">
    <source>
        <dbReference type="Proteomes" id="UP000254848"/>
    </source>
</evidence>